<comment type="similarity">
    <text evidence="8">Belongs to the glycosyltransferase 2 family. CrtQ subfamily.</text>
</comment>
<dbReference type="Pfam" id="PF00535">
    <property type="entry name" value="Glycos_transf_2"/>
    <property type="match status" value="1"/>
</dbReference>
<evidence type="ECO:0000256" key="8">
    <source>
        <dbReference type="ARBA" id="ARBA00038120"/>
    </source>
</evidence>
<feature type="transmembrane region" description="Helical" evidence="10">
    <location>
        <begin position="260"/>
        <end position="283"/>
    </location>
</feature>
<comment type="subcellular location">
    <subcellularLocation>
        <location evidence="1">Cell membrane</location>
    </subcellularLocation>
</comment>
<dbReference type="SUPFAM" id="SSF53448">
    <property type="entry name" value="Nucleotide-diphospho-sugar transferases"/>
    <property type="match status" value="1"/>
</dbReference>
<dbReference type="GO" id="GO:0016757">
    <property type="term" value="F:glycosyltransferase activity"/>
    <property type="evidence" value="ECO:0007669"/>
    <property type="project" value="UniProtKB-KW"/>
</dbReference>
<evidence type="ECO:0000313" key="13">
    <source>
        <dbReference type="Proteomes" id="UP000217153"/>
    </source>
</evidence>
<evidence type="ECO:0000256" key="4">
    <source>
        <dbReference type="ARBA" id="ARBA00022679"/>
    </source>
</evidence>
<keyword evidence="3" id="KW-0328">Glycosyltransferase</keyword>
<keyword evidence="13" id="KW-1185">Reference proteome</keyword>
<feature type="transmembrane region" description="Helical" evidence="10">
    <location>
        <begin position="6"/>
        <end position="25"/>
    </location>
</feature>
<name>A0A249JY88_9ACTN</name>
<dbReference type="GO" id="GO:0005886">
    <property type="term" value="C:plasma membrane"/>
    <property type="evidence" value="ECO:0007669"/>
    <property type="project" value="UniProtKB-SubCell"/>
</dbReference>
<dbReference type="AlphaFoldDB" id="A0A249JY88"/>
<evidence type="ECO:0000256" key="3">
    <source>
        <dbReference type="ARBA" id="ARBA00022676"/>
    </source>
</evidence>
<dbReference type="PANTHER" id="PTHR43646:SF2">
    <property type="entry name" value="GLYCOSYLTRANSFERASE 2-LIKE DOMAIN-CONTAINING PROTEIN"/>
    <property type="match status" value="1"/>
</dbReference>
<gene>
    <name evidence="12" type="ORF">B1s21122_03910</name>
</gene>
<comment type="pathway">
    <text evidence="7">Carotenoid biosynthesis; staphyloxanthin biosynthesis; staphyloxanthin from farnesyl diphosphate: step 4/5.</text>
</comment>
<dbReference type="Proteomes" id="UP000217153">
    <property type="component" value="Chromosome"/>
</dbReference>
<feature type="domain" description="Glycosyltransferase 2-like" evidence="11">
    <location>
        <begin position="37"/>
        <end position="142"/>
    </location>
</feature>
<dbReference type="EMBL" id="CP016768">
    <property type="protein sequence ID" value="ASY09480.1"/>
    <property type="molecule type" value="Genomic_DNA"/>
</dbReference>
<dbReference type="Gene3D" id="3.90.550.10">
    <property type="entry name" value="Spore Coat Polysaccharide Biosynthesis Protein SpsA, Chain A"/>
    <property type="match status" value="1"/>
</dbReference>
<evidence type="ECO:0000259" key="11">
    <source>
        <dbReference type="Pfam" id="PF00535"/>
    </source>
</evidence>
<keyword evidence="2" id="KW-1003">Cell membrane</keyword>
<reference evidence="13" key="1">
    <citation type="submission" date="2016-10" db="EMBL/GenBank/DDBJ databases">
        <title>High microdiversification within the ubiquitous acI lineage of Actinobacteria.</title>
        <authorList>
            <person name="Neuenschwander S.M."/>
            <person name="Salcher M."/>
            <person name="Ghai R."/>
            <person name="Pernthaler J."/>
        </authorList>
    </citation>
    <scope>NUCLEOTIDE SEQUENCE [LARGE SCALE GENOMIC DNA]</scope>
</reference>
<dbReference type="InterPro" id="IPR029044">
    <property type="entry name" value="Nucleotide-diphossugar_trans"/>
</dbReference>
<feature type="transmembrane region" description="Helical" evidence="10">
    <location>
        <begin position="320"/>
        <end position="339"/>
    </location>
</feature>
<keyword evidence="5 10" id="KW-0472">Membrane</keyword>
<protein>
    <recommendedName>
        <fullName evidence="9">4,4'-diaponeurosporenoate glycosyltransferase</fullName>
    </recommendedName>
</protein>
<keyword evidence="10" id="KW-1133">Transmembrane helix</keyword>
<accession>A0A249JY88</accession>
<dbReference type="PANTHER" id="PTHR43646">
    <property type="entry name" value="GLYCOSYLTRANSFERASE"/>
    <property type="match status" value="1"/>
</dbReference>
<keyword evidence="4 12" id="KW-0808">Transferase</keyword>
<evidence type="ECO:0000256" key="7">
    <source>
        <dbReference type="ARBA" id="ARBA00037904"/>
    </source>
</evidence>
<dbReference type="KEGG" id="abam:B1s21122_03910"/>
<comment type="function">
    <text evidence="6">Catalyzes the glycosylation of 4,4'-diaponeurosporenoate, i.e. the esterification of glucose at the C1'' position with the carboxyl group of 4,4'-diaponeurosporenic acid, to form glycosyl-4,4'-diaponeurosporenoate. This is a step in the biosynthesis of staphyloxanthin, an orange pigment present in most staphylococci strains.</text>
</comment>
<evidence type="ECO:0000256" key="5">
    <source>
        <dbReference type="ARBA" id="ARBA00023136"/>
    </source>
</evidence>
<organism evidence="12 13">
    <name type="scientific">Candidatus Nanopelagicus limnae</name>
    <dbReference type="NCBI Taxonomy" id="1884634"/>
    <lineage>
        <taxon>Bacteria</taxon>
        <taxon>Bacillati</taxon>
        <taxon>Actinomycetota</taxon>
        <taxon>Actinomycetes</taxon>
        <taxon>Candidatus Nanopelagicales</taxon>
        <taxon>Candidatus Nanopelagicaceae</taxon>
        <taxon>Candidatus Nanopelagicus</taxon>
    </lineage>
</organism>
<evidence type="ECO:0000256" key="10">
    <source>
        <dbReference type="SAM" id="Phobius"/>
    </source>
</evidence>
<evidence type="ECO:0000256" key="2">
    <source>
        <dbReference type="ARBA" id="ARBA00022475"/>
    </source>
</evidence>
<evidence type="ECO:0000256" key="9">
    <source>
        <dbReference type="ARBA" id="ARBA00040345"/>
    </source>
</evidence>
<dbReference type="InterPro" id="IPR001173">
    <property type="entry name" value="Glyco_trans_2-like"/>
</dbReference>
<evidence type="ECO:0000256" key="6">
    <source>
        <dbReference type="ARBA" id="ARBA00037281"/>
    </source>
</evidence>
<evidence type="ECO:0000256" key="1">
    <source>
        <dbReference type="ARBA" id="ARBA00004236"/>
    </source>
</evidence>
<dbReference type="OrthoDB" id="9806525at2"/>
<sequence length="354" mass="38746">MEISLYLSALALVLVIFNSLTIRVIKNTPTKVSGSVSVLIPMRNEEENVKGCLSSVLAQKGLDTLEVIAIDDGSTDNTSNEVKVFPIVELISGEKLPDKWLGKLWACQQLAEKSSGDYLVFVDADVRLSDYAVANSISKMGNWDFISPYPRQLTSGFVQKIFQPLLQWSWLSSVPLLIAQKYSIKSMAVANGQFLIIKRDAYFKSGAHAGIKTEVLDDLMLARNLLKQGYKGGVAEASNIATCHMYKNKMELFKGYQKSLWKAFGSVPGTILAIALLIVTGILPIISTALGSTSGLAAFGLITLSRMISSLRTGSLPNSAIFHPLAILMLLGLILFSWYGKTTNTITWRDRTVI</sequence>
<dbReference type="RefSeq" id="WP_095680790.1">
    <property type="nucleotide sequence ID" value="NZ_CP016768.2"/>
</dbReference>
<evidence type="ECO:0000313" key="12">
    <source>
        <dbReference type="EMBL" id="ASY09480.1"/>
    </source>
</evidence>
<keyword evidence="10" id="KW-0812">Transmembrane</keyword>
<proteinExistence type="inferred from homology"/>